<dbReference type="GO" id="GO:0003723">
    <property type="term" value="F:RNA binding"/>
    <property type="evidence" value="ECO:0007669"/>
    <property type="project" value="UniProtKB-UniRule"/>
</dbReference>
<keyword evidence="1" id="KW-0694">RNA-binding</keyword>
<evidence type="ECO:0000259" key="2">
    <source>
        <dbReference type="PROSITE" id="PS51165"/>
    </source>
</evidence>
<dbReference type="Proteomes" id="UP000681041">
    <property type="component" value="Chromosome"/>
</dbReference>
<dbReference type="InterPro" id="IPR004114">
    <property type="entry name" value="THUMP_dom"/>
</dbReference>
<dbReference type="OrthoDB" id="26307at2157"/>
<dbReference type="AlphaFoldDB" id="A0A8T8K7J7"/>
<organism evidence="3 4">
    <name type="scientific">Methanobacterium alkalithermotolerans</name>
    <dbReference type="NCBI Taxonomy" id="2731220"/>
    <lineage>
        <taxon>Archaea</taxon>
        <taxon>Methanobacteriati</taxon>
        <taxon>Methanobacteriota</taxon>
        <taxon>Methanomada group</taxon>
        <taxon>Methanobacteria</taxon>
        <taxon>Methanobacteriales</taxon>
        <taxon>Methanobacteriaceae</taxon>
        <taxon>Methanobacterium</taxon>
    </lineage>
</organism>
<dbReference type="SUPFAM" id="SSF143437">
    <property type="entry name" value="THUMP domain-like"/>
    <property type="match status" value="1"/>
</dbReference>
<protein>
    <recommendedName>
        <fullName evidence="2">THUMP domain-containing protein</fullName>
    </recommendedName>
</protein>
<accession>A0A8T8K7J7</accession>
<evidence type="ECO:0000313" key="4">
    <source>
        <dbReference type="Proteomes" id="UP000681041"/>
    </source>
</evidence>
<proteinExistence type="predicted"/>
<gene>
    <name evidence="3" type="ORF">HYG87_09635</name>
</gene>
<dbReference type="KEGG" id="meme:HYG87_09635"/>
<dbReference type="PROSITE" id="PS51165">
    <property type="entry name" value="THUMP"/>
    <property type="match status" value="1"/>
</dbReference>
<dbReference type="RefSeq" id="WP_211532954.1">
    <property type="nucleotide sequence ID" value="NZ_CP058560.1"/>
</dbReference>
<evidence type="ECO:0000313" key="3">
    <source>
        <dbReference type="EMBL" id="QUH23997.1"/>
    </source>
</evidence>
<keyword evidence="4" id="KW-1185">Reference proteome</keyword>
<sequence length="147" mass="16501">MSMALQAQERELNFKESGFPNVILIDLNMDPYQAVDLVRKSPTTVISKVVPIEAVVRTRLDTILEKILLLAGEKLSPENSFRVICDLRGRKYINSPQDVIEMVSTELVEKLNGIIDENDPDWVVQLEVVGENTGLSVLRPGDILKKI</sequence>
<reference evidence="3" key="1">
    <citation type="submission" date="2020-07" db="EMBL/GenBank/DDBJ databases">
        <title>Methanobacterium. sp. MethCan genome.</title>
        <authorList>
            <person name="Postec A."/>
            <person name="Quemeneur M."/>
        </authorList>
    </citation>
    <scope>NUCLEOTIDE SEQUENCE</scope>
    <source>
        <strain evidence="3">MethCAN</strain>
    </source>
</reference>
<dbReference type="GeneID" id="64821026"/>
<dbReference type="InterPro" id="IPR040183">
    <property type="entry name" value="THUMPD1-like"/>
</dbReference>
<feature type="domain" description="THUMP" evidence="2">
    <location>
        <begin position="34"/>
        <end position="139"/>
    </location>
</feature>
<evidence type="ECO:0000256" key="1">
    <source>
        <dbReference type="PROSITE-ProRule" id="PRU00529"/>
    </source>
</evidence>
<name>A0A8T8K7J7_9EURY</name>
<dbReference type="Pfam" id="PF02926">
    <property type="entry name" value="THUMP"/>
    <property type="match status" value="1"/>
</dbReference>
<dbReference type="CDD" id="cd11717">
    <property type="entry name" value="THUMP_THUMPD1_like"/>
    <property type="match status" value="1"/>
</dbReference>
<dbReference type="EMBL" id="CP058560">
    <property type="protein sequence ID" value="QUH23997.1"/>
    <property type="molecule type" value="Genomic_DNA"/>
</dbReference>
<dbReference type="GO" id="GO:0006400">
    <property type="term" value="P:tRNA modification"/>
    <property type="evidence" value="ECO:0007669"/>
    <property type="project" value="InterPro"/>
</dbReference>